<name>A0AAU9WY24_9CNID</name>
<feature type="signal peptide" evidence="1">
    <location>
        <begin position="1"/>
        <end position="19"/>
    </location>
</feature>
<gene>
    <name evidence="2" type="ORF">PMEA_00013613</name>
</gene>
<proteinExistence type="predicted"/>
<feature type="chain" id="PRO_5043415132" description="Secreted protein" evidence="1">
    <location>
        <begin position="20"/>
        <end position="100"/>
    </location>
</feature>
<keyword evidence="1" id="KW-0732">Signal</keyword>
<evidence type="ECO:0000313" key="3">
    <source>
        <dbReference type="Proteomes" id="UP001159428"/>
    </source>
</evidence>
<dbReference type="AlphaFoldDB" id="A0AAU9WY24"/>
<keyword evidence="3" id="KW-1185">Reference proteome</keyword>
<comment type="caution">
    <text evidence="2">The sequence shown here is derived from an EMBL/GenBank/DDBJ whole genome shotgun (WGS) entry which is preliminary data.</text>
</comment>
<reference evidence="2 3" key="1">
    <citation type="submission" date="2022-05" db="EMBL/GenBank/DDBJ databases">
        <authorList>
            <consortium name="Genoscope - CEA"/>
            <person name="William W."/>
        </authorList>
    </citation>
    <scope>NUCLEOTIDE SEQUENCE [LARGE SCALE GENOMIC DNA]</scope>
</reference>
<accession>A0AAU9WY24</accession>
<dbReference type="EMBL" id="CALNXJ010000024">
    <property type="protein sequence ID" value="CAH3129616.1"/>
    <property type="molecule type" value="Genomic_DNA"/>
</dbReference>
<evidence type="ECO:0000256" key="1">
    <source>
        <dbReference type="SAM" id="SignalP"/>
    </source>
</evidence>
<sequence length="100" mass="11165">MKRFLEMFIVLGCLTAVYAGDTGDGHVTPPPWPDHGKLLCLFFAGSDYICKVKCDPGHVPERPIPHSYDYRDGKWTTVPLLDSNGEPFVFPWPNCVPASK</sequence>
<evidence type="ECO:0008006" key="4">
    <source>
        <dbReference type="Google" id="ProtNLM"/>
    </source>
</evidence>
<evidence type="ECO:0000313" key="2">
    <source>
        <dbReference type="EMBL" id="CAH3129616.1"/>
    </source>
</evidence>
<organism evidence="2 3">
    <name type="scientific">Pocillopora meandrina</name>
    <dbReference type="NCBI Taxonomy" id="46732"/>
    <lineage>
        <taxon>Eukaryota</taxon>
        <taxon>Metazoa</taxon>
        <taxon>Cnidaria</taxon>
        <taxon>Anthozoa</taxon>
        <taxon>Hexacorallia</taxon>
        <taxon>Scleractinia</taxon>
        <taxon>Astrocoeniina</taxon>
        <taxon>Pocilloporidae</taxon>
        <taxon>Pocillopora</taxon>
    </lineage>
</organism>
<dbReference type="Proteomes" id="UP001159428">
    <property type="component" value="Unassembled WGS sequence"/>
</dbReference>
<protein>
    <recommendedName>
        <fullName evidence="4">Secreted protein</fullName>
    </recommendedName>
</protein>